<evidence type="ECO:0000256" key="1">
    <source>
        <dbReference type="SAM" id="MobiDB-lite"/>
    </source>
</evidence>
<dbReference type="EMBL" id="KN880555">
    <property type="protein sequence ID" value="KIY66426.1"/>
    <property type="molecule type" value="Genomic_DNA"/>
</dbReference>
<name>A0A0D7BA84_9AGAR</name>
<gene>
    <name evidence="2" type="ORF">CYLTODRAFT_444694</name>
</gene>
<dbReference type="Proteomes" id="UP000054007">
    <property type="component" value="Unassembled WGS sequence"/>
</dbReference>
<organism evidence="2 3">
    <name type="scientific">Cylindrobasidium torrendii FP15055 ss-10</name>
    <dbReference type="NCBI Taxonomy" id="1314674"/>
    <lineage>
        <taxon>Eukaryota</taxon>
        <taxon>Fungi</taxon>
        <taxon>Dikarya</taxon>
        <taxon>Basidiomycota</taxon>
        <taxon>Agaricomycotina</taxon>
        <taxon>Agaricomycetes</taxon>
        <taxon>Agaricomycetidae</taxon>
        <taxon>Agaricales</taxon>
        <taxon>Marasmiineae</taxon>
        <taxon>Physalacriaceae</taxon>
        <taxon>Cylindrobasidium</taxon>
    </lineage>
</organism>
<evidence type="ECO:0000313" key="3">
    <source>
        <dbReference type="Proteomes" id="UP000054007"/>
    </source>
</evidence>
<dbReference type="AlphaFoldDB" id="A0A0D7BA84"/>
<feature type="compositionally biased region" description="Polar residues" evidence="1">
    <location>
        <begin position="123"/>
        <end position="134"/>
    </location>
</feature>
<keyword evidence="3" id="KW-1185">Reference proteome</keyword>
<evidence type="ECO:0000313" key="2">
    <source>
        <dbReference type="EMBL" id="KIY66426.1"/>
    </source>
</evidence>
<feature type="compositionally biased region" description="Low complexity" evidence="1">
    <location>
        <begin position="137"/>
        <end position="152"/>
    </location>
</feature>
<feature type="region of interest" description="Disordered" evidence="1">
    <location>
        <begin position="123"/>
        <end position="170"/>
    </location>
</feature>
<protein>
    <submittedName>
        <fullName evidence="2">Uncharacterized protein</fullName>
    </submittedName>
</protein>
<reference evidence="2 3" key="1">
    <citation type="journal article" date="2015" name="Fungal Genet. Biol.">
        <title>Evolution of novel wood decay mechanisms in Agaricales revealed by the genome sequences of Fistulina hepatica and Cylindrobasidium torrendii.</title>
        <authorList>
            <person name="Floudas D."/>
            <person name="Held B.W."/>
            <person name="Riley R."/>
            <person name="Nagy L.G."/>
            <person name="Koehler G."/>
            <person name="Ransdell A.S."/>
            <person name="Younus H."/>
            <person name="Chow J."/>
            <person name="Chiniquy J."/>
            <person name="Lipzen A."/>
            <person name="Tritt A."/>
            <person name="Sun H."/>
            <person name="Haridas S."/>
            <person name="LaButti K."/>
            <person name="Ohm R.A."/>
            <person name="Kues U."/>
            <person name="Blanchette R.A."/>
            <person name="Grigoriev I.V."/>
            <person name="Minto R.E."/>
            <person name="Hibbett D.S."/>
        </authorList>
    </citation>
    <scope>NUCLEOTIDE SEQUENCE [LARGE SCALE GENOMIC DNA]</scope>
    <source>
        <strain evidence="2 3">FP15055 ss-10</strain>
    </source>
</reference>
<sequence length="192" mass="21773">MSSSQQELFPIHVEDIAVLWVPRTSSEAESWQTSAMLLSQSIKRSWKEIVEGVLTPGYDEDHGNMHTALIHFLDMLEDFQKRSIQLWIDDSFHDAAYKVAARSSDVNLLRRIQQIPKLSQIPQFDGRTITSSPPLGQVSPQSSPSAASSSSRVRLDEWQPSDGSDPVSVQRQTLGSGWIHYDQQVRFRPWEP</sequence>
<accession>A0A0D7BA84</accession>
<proteinExistence type="predicted"/>